<dbReference type="OrthoDB" id="6285913at2759"/>
<evidence type="ECO:0000313" key="4">
    <source>
        <dbReference type="EMBL" id="VDH99831.1"/>
    </source>
</evidence>
<gene>
    <name evidence="4" type="ORF">MGAL_10B052910</name>
</gene>
<evidence type="ECO:0000256" key="2">
    <source>
        <dbReference type="SAM" id="SignalP"/>
    </source>
</evidence>
<dbReference type="EMBL" id="UYJE01001183">
    <property type="protein sequence ID" value="VDH99831.1"/>
    <property type="molecule type" value="Genomic_DNA"/>
</dbReference>
<dbReference type="SUPFAM" id="SSF56436">
    <property type="entry name" value="C-type lectin-like"/>
    <property type="match status" value="1"/>
</dbReference>
<reference evidence="4" key="1">
    <citation type="submission" date="2018-11" db="EMBL/GenBank/DDBJ databases">
        <authorList>
            <person name="Alioto T."/>
            <person name="Alioto T."/>
        </authorList>
    </citation>
    <scope>NUCLEOTIDE SEQUENCE</scope>
</reference>
<feature type="domain" description="C-type lectin" evidence="3">
    <location>
        <begin position="26"/>
        <end position="141"/>
    </location>
</feature>
<dbReference type="InterPro" id="IPR001304">
    <property type="entry name" value="C-type_lectin-like"/>
</dbReference>
<dbReference type="SMART" id="SM00034">
    <property type="entry name" value="CLECT"/>
    <property type="match status" value="1"/>
</dbReference>
<feature type="signal peptide" evidence="2">
    <location>
        <begin position="1"/>
        <end position="17"/>
    </location>
</feature>
<dbReference type="Pfam" id="PF00059">
    <property type="entry name" value="Lectin_C"/>
    <property type="match status" value="1"/>
</dbReference>
<keyword evidence="1" id="KW-1015">Disulfide bond</keyword>
<protein>
    <submittedName>
        <fullName evidence="4">Low affinity immunoglobulin epsilon Fc receptor</fullName>
    </submittedName>
</protein>
<proteinExistence type="predicted"/>
<keyword evidence="4" id="KW-0675">Receptor</keyword>
<dbReference type="InterPro" id="IPR016186">
    <property type="entry name" value="C-type_lectin-like/link_sf"/>
</dbReference>
<dbReference type="PROSITE" id="PS00615">
    <property type="entry name" value="C_TYPE_LECTIN_1"/>
    <property type="match status" value="1"/>
</dbReference>
<dbReference type="PROSITE" id="PS50041">
    <property type="entry name" value="C_TYPE_LECTIN_2"/>
    <property type="match status" value="1"/>
</dbReference>
<organism evidence="4 5">
    <name type="scientific">Mytilus galloprovincialis</name>
    <name type="common">Mediterranean mussel</name>
    <dbReference type="NCBI Taxonomy" id="29158"/>
    <lineage>
        <taxon>Eukaryota</taxon>
        <taxon>Metazoa</taxon>
        <taxon>Spiralia</taxon>
        <taxon>Lophotrochozoa</taxon>
        <taxon>Mollusca</taxon>
        <taxon>Bivalvia</taxon>
        <taxon>Autobranchia</taxon>
        <taxon>Pteriomorphia</taxon>
        <taxon>Mytilida</taxon>
        <taxon>Mytiloidea</taxon>
        <taxon>Mytilidae</taxon>
        <taxon>Mytilinae</taxon>
        <taxon>Mytilus</taxon>
    </lineage>
</organism>
<keyword evidence="2" id="KW-0732">Signal</keyword>
<dbReference type="AlphaFoldDB" id="A0A8B6C6R2"/>
<name>A0A8B6C6R2_MYTGA</name>
<evidence type="ECO:0000313" key="5">
    <source>
        <dbReference type="Proteomes" id="UP000596742"/>
    </source>
</evidence>
<feature type="chain" id="PRO_5032313610" evidence="2">
    <location>
        <begin position="18"/>
        <end position="152"/>
    </location>
</feature>
<evidence type="ECO:0000259" key="3">
    <source>
        <dbReference type="PROSITE" id="PS50041"/>
    </source>
</evidence>
<dbReference type="PANTHER" id="PTHR22803">
    <property type="entry name" value="MANNOSE, PHOSPHOLIPASE, LECTIN RECEPTOR RELATED"/>
    <property type="match status" value="1"/>
</dbReference>
<dbReference type="Gene3D" id="3.10.100.10">
    <property type="entry name" value="Mannose-Binding Protein A, subunit A"/>
    <property type="match status" value="1"/>
</dbReference>
<accession>A0A8B6C6R2</accession>
<dbReference type="CDD" id="cd00037">
    <property type="entry name" value="CLECT"/>
    <property type="match status" value="1"/>
</dbReference>
<dbReference type="InterPro" id="IPR018378">
    <property type="entry name" value="C-type_lectin_CS"/>
</dbReference>
<dbReference type="Proteomes" id="UP000596742">
    <property type="component" value="Unassembled WGS sequence"/>
</dbReference>
<comment type="caution">
    <text evidence="4">The sequence shown here is derived from an EMBL/GenBank/DDBJ whole genome shotgun (WGS) entry which is preliminary data.</text>
</comment>
<keyword evidence="5" id="KW-1185">Reference proteome</keyword>
<evidence type="ECO:0000256" key="1">
    <source>
        <dbReference type="ARBA" id="ARBA00023157"/>
    </source>
</evidence>
<dbReference type="InterPro" id="IPR016187">
    <property type="entry name" value="CTDL_fold"/>
</dbReference>
<dbReference type="InterPro" id="IPR050111">
    <property type="entry name" value="C-type_lectin/snaclec_domain"/>
</dbReference>
<sequence>MTVGFILLSVIIAFSHALCPNGWRHFQDSCFLTKQETLNWNDAQHACQGINARLAEVQTQEKVEFLRNMLSKEDGDWWIGAKDDVTEGQWRWASGELFDYTDWAPNEPNNDHDQDCLQMFKTDQYHWDDDRCDVAKHFICEKGFNSTLPVIG</sequence>